<organism evidence="1 2">
    <name type="scientific">Symbiodinium microadriaticum</name>
    <name type="common">Dinoflagellate</name>
    <name type="synonym">Zooxanthella microadriatica</name>
    <dbReference type="NCBI Taxonomy" id="2951"/>
    <lineage>
        <taxon>Eukaryota</taxon>
        <taxon>Sar</taxon>
        <taxon>Alveolata</taxon>
        <taxon>Dinophyceae</taxon>
        <taxon>Suessiales</taxon>
        <taxon>Symbiodiniaceae</taxon>
        <taxon>Symbiodinium</taxon>
    </lineage>
</organism>
<gene>
    <name evidence="1" type="ORF">AK812_SmicGene32078</name>
</gene>
<dbReference type="OrthoDB" id="421529at2759"/>
<accession>A0A1Q9CV27</accession>
<dbReference type="EMBL" id="LSRX01000900">
    <property type="protein sequence ID" value="OLP86770.1"/>
    <property type="molecule type" value="Genomic_DNA"/>
</dbReference>
<sequence length="270" mass="30059">MAQLKALHWKGTWLRRAICHGRDVMEAYVSDVESCGRRLRLAAVETETSALVRDAMAAEQLLDLAQRLSRELTEANTRLSEERTRLSKLLMPWETCDPVCSFIPECHVWTPCAARHDASLPGKLMALHDEFVPDLGPQAAPEGCCLVCTAFREGEGGVKGKGGGKGKERRSRCSSRASNLTYRGNRAPWSRRRLPEAERTARAFVFRGVFCRLAAQHFAEALQIAPEQFGVGTFSGTEALWKLSHVAKLSNCPGRARERHRSRTARCAVQ</sequence>
<name>A0A1Q9CV27_SYMMI</name>
<proteinExistence type="predicted"/>
<keyword evidence="2" id="KW-1185">Reference proteome</keyword>
<evidence type="ECO:0000313" key="1">
    <source>
        <dbReference type="EMBL" id="OLP86770.1"/>
    </source>
</evidence>
<reference evidence="1 2" key="1">
    <citation type="submission" date="2016-02" db="EMBL/GenBank/DDBJ databases">
        <title>Genome analysis of coral dinoflagellate symbionts highlights evolutionary adaptations to a symbiotic lifestyle.</title>
        <authorList>
            <person name="Aranda M."/>
            <person name="Li Y."/>
            <person name="Liew Y.J."/>
            <person name="Baumgarten S."/>
            <person name="Simakov O."/>
            <person name="Wilson M."/>
            <person name="Piel J."/>
            <person name="Ashoor H."/>
            <person name="Bougouffa S."/>
            <person name="Bajic V.B."/>
            <person name="Ryu T."/>
            <person name="Ravasi T."/>
            <person name="Bayer T."/>
            <person name="Micklem G."/>
            <person name="Kim H."/>
            <person name="Bhak J."/>
            <person name="Lajeunesse T.C."/>
            <person name="Voolstra C.R."/>
        </authorList>
    </citation>
    <scope>NUCLEOTIDE SEQUENCE [LARGE SCALE GENOMIC DNA]</scope>
    <source>
        <strain evidence="1 2">CCMP2467</strain>
    </source>
</reference>
<dbReference type="Proteomes" id="UP000186817">
    <property type="component" value="Unassembled WGS sequence"/>
</dbReference>
<dbReference type="AlphaFoldDB" id="A0A1Q9CV27"/>
<evidence type="ECO:0000313" key="2">
    <source>
        <dbReference type="Proteomes" id="UP000186817"/>
    </source>
</evidence>
<protein>
    <submittedName>
        <fullName evidence="1">Uncharacterized protein</fullName>
    </submittedName>
</protein>
<comment type="caution">
    <text evidence="1">The sequence shown here is derived from an EMBL/GenBank/DDBJ whole genome shotgun (WGS) entry which is preliminary data.</text>
</comment>